<protein>
    <submittedName>
        <fullName evidence="1">Uncharacterized protein</fullName>
    </submittedName>
</protein>
<dbReference type="AlphaFoldDB" id="A0A0F9BJU9"/>
<name>A0A0F9BJU9_9ZZZZ</name>
<comment type="caution">
    <text evidence="1">The sequence shown here is derived from an EMBL/GenBank/DDBJ whole genome shotgun (WGS) entry which is preliminary data.</text>
</comment>
<feature type="non-terminal residue" evidence="1">
    <location>
        <position position="1"/>
    </location>
</feature>
<evidence type="ECO:0000313" key="1">
    <source>
        <dbReference type="EMBL" id="KKK84676.1"/>
    </source>
</evidence>
<proteinExistence type="predicted"/>
<accession>A0A0F9BJU9</accession>
<sequence>EFQLEGNVARYQSKKVRDFRPLDIEFVSTSVTNITLVFEGNRMSLKKHITTSIIKGENIQGLGETGTSIFEWEVQLERKSSWK</sequence>
<dbReference type="EMBL" id="LAZR01051665">
    <property type="protein sequence ID" value="KKK84676.1"/>
    <property type="molecule type" value="Genomic_DNA"/>
</dbReference>
<reference evidence="1" key="1">
    <citation type="journal article" date="2015" name="Nature">
        <title>Complex archaea that bridge the gap between prokaryotes and eukaryotes.</title>
        <authorList>
            <person name="Spang A."/>
            <person name="Saw J.H."/>
            <person name="Jorgensen S.L."/>
            <person name="Zaremba-Niedzwiedzka K."/>
            <person name="Martijn J."/>
            <person name="Lind A.E."/>
            <person name="van Eijk R."/>
            <person name="Schleper C."/>
            <person name="Guy L."/>
            <person name="Ettema T.J."/>
        </authorList>
    </citation>
    <scope>NUCLEOTIDE SEQUENCE</scope>
</reference>
<organism evidence="1">
    <name type="scientific">marine sediment metagenome</name>
    <dbReference type="NCBI Taxonomy" id="412755"/>
    <lineage>
        <taxon>unclassified sequences</taxon>
        <taxon>metagenomes</taxon>
        <taxon>ecological metagenomes</taxon>
    </lineage>
</organism>
<gene>
    <name evidence="1" type="ORF">LCGC14_2780950</name>
</gene>